<dbReference type="RefSeq" id="WP_188558317.1">
    <property type="nucleotide sequence ID" value="NZ_BMGS01000006.1"/>
</dbReference>
<keyword evidence="3" id="KW-1003">Cell membrane</keyword>
<keyword evidence="2" id="KW-0813">Transport</keyword>
<evidence type="ECO:0000256" key="7">
    <source>
        <dbReference type="SAM" id="Phobius"/>
    </source>
</evidence>
<evidence type="ECO:0000256" key="4">
    <source>
        <dbReference type="ARBA" id="ARBA00022692"/>
    </source>
</evidence>
<dbReference type="InterPro" id="IPR036259">
    <property type="entry name" value="MFS_trans_sf"/>
</dbReference>
<evidence type="ECO:0000256" key="3">
    <source>
        <dbReference type="ARBA" id="ARBA00022475"/>
    </source>
</evidence>
<feature type="transmembrane region" description="Helical" evidence="7">
    <location>
        <begin position="243"/>
        <end position="262"/>
    </location>
</feature>
<protein>
    <submittedName>
        <fullName evidence="9">MFS transporter</fullName>
    </submittedName>
</protein>
<feature type="transmembrane region" description="Helical" evidence="7">
    <location>
        <begin position="73"/>
        <end position="89"/>
    </location>
</feature>
<dbReference type="InterPro" id="IPR020846">
    <property type="entry name" value="MFS_dom"/>
</dbReference>
<name>A0ABQ1WX98_9BACT</name>
<keyword evidence="4 7" id="KW-0812">Transmembrane</keyword>
<reference evidence="10" key="1">
    <citation type="journal article" date="2019" name="Int. J. Syst. Evol. Microbiol.">
        <title>The Global Catalogue of Microorganisms (GCM) 10K type strain sequencing project: providing services to taxonomists for standard genome sequencing and annotation.</title>
        <authorList>
            <consortium name="The Broad Institute Genomics Platform"/>
            <consortium name="The Broad Institute Genome Sequencing Center for Infectious Disease"/>
            <person name="Wu L."/>
            <person name="Ma J."/>
        </authorList>
    </citation>
    <scope>NUCLEOTIDE SEQUENCE [LARGE SCALE GENOMIC DNA]</scope>
    <source>
        <strain evidence="10">CGMCC 1.12990</strain>
    </source>
</reference>
<dbReference type="Gene3D" id="1.20.1250.20">
    <property type="entry name" value="MFS general substrate transporter like domains"/>
    <property type="match status" value="2"/>
</dbReference>
<dbReference type="InterPro" id="IPR004740">
    <property type="entry name" value="Nuc_H_symport"/>
</dbReference>
<dbReference type="Proteomes" id="UP000601361">
    <property type="component" value="Unassembled WGS sequence"/>
</dbReference>
<evidence type="ECO:0000256" key="5">
    <source>
        <dbReference type="ARBA" id="ARBA00022989"/>
    </source>
</evidence>
<feature type="domain" description="Major facilitator superfamily (MFS) profile" evidence="8">
    <location>
        <begin position="163"/>
        <end position="418"/>
    </location>
</feature>
<keyword evidence="5 7" id="KW-1133">Transmembrane helix</keyword>
<feature type="transmembrane region" description="Helical" evidence="7">
    <location>
        <begin position="12"/>
        <end position="32"/>
    </location>
</feature>
<comment type="caution">
    <text evidence="9">The sequence shown here is derived from an EMBL/GenBank/DDBJ whole genome shotgun (WGS) entry which is preliminary data.</text>
</comment>
<evidence type="ECO:0000256" key="2">
    <source>
        <dbReference type="ARBA" id="ARBA00022448"/>
    </source>
</evidence>
<feature type="transmembrane region" description="Helical" evidence="7">
    <location>
        <begin position="132"/>
        <end position="153"/>
    </location>
</feature>
<feature type="transmembrane region" description="Helical" evidence="7">
    <location>
        <begin position="338"/>
        <end position="359"/>
    </location>
</feature>
<feature type="transmembrane region" description="Helical" evidence="7">
    <location>
        <begin position="298"/>
        <end position="317"/>
    </location>
</feature>
<evidence type="ECO:0000259" key="8">
    <source>
        <dbReference type="PROSITE" id="PS50850"/>
    </source>
</evidence>
<evidence type="ECO:0000313" key="9">
    <source>
        <dbReference type="EMBL" id="GGG48921.1"/>
    </source>
</evidence>
<keyword evidence="6 7" id="KW-0472">Membrane</keyword>
<keyword evidence="10" id="KW-1185">Reference proteome</keyword>
<evidence type="ECO:0000313" key="10">
    <source>
        <dbReference type="Proteomes" id="UP000601361"/>
    </source>
</evidence>
<dbReference type="SUPFAM" id="SSF103473">
    <property type="entry name" value="MFS general substrate transporter"/>
    <property type="match status" value="1"/>
</dbReference>
<feature type="transmembrane region" description="Helical" evidence="7">
    <location>
        <begin position="101"/>
        <end position="120"/>
    </location>
</feature>
<dbReference type="PROSITE" id="PS50850">
    <property type="entry name" value="MFS"/>
    <property type="match status" value="1"/>
</dbReference>
<proteinExistence type="predicted"/>
<comment type="subcellular location">
    <subcellularLocation>
        <location evidence="1">Cell membrane</location>
        <topology evidence="1">Multi-pass membrane protein</topology>
    </subcellularLocation>
</comment>
<dbReference type="CDD" id="cd06177">
    <property type="entry name" value="MFS_NHS"/>
    <property type="match status" value="1"/>
</dbReference>
<evidence type="ECO:0000256" key="1">
    <source>
        <dbReference type="ARBA" id="ARBA00004651"/>
    </source>
</evidence>
<accession>A0ABQ1WX98</accession>
<sequence>MNTTTRIKLSIMMFLEFFIWGAWFVTLGTYLLRNLSASGTQVGVAFLTQSIGAIVAPFIIGLIADRFFSAQKILGVLHLAGALLLWRASTAPDFGSFYPNILTYMVLYMPTLALVNSIAFRQMQNPQKEFATIRVLGTLGWIVAGLTIGWLNWEQSGSLQATFLMAAGASALLGLFSFTLPATPPVKRGQASSLGDMLGLDAIGLLKNRSYLIFFLASIAICIPLAFYYGFTNPFLNEVGMKAAAGVQSLGQVSELLFMLLIPVFFSRLGVKKMLAIGMLAWVLRYVFFAYGNAESNYWMLIVGIVLHGICYDFFFVTGQIYTDNLAGERFKSSAQGFITLATYGVGMLIGTLLSGRIFDSYQAPGGTHDWRMIWLIPAAIAGVVVLMFLLLFKDRTQPQATEPASAAAAPSLATQAT</sequence>
<feature type="transmembrane region" description="Helical" evidence="7">
    <location>
        <begin position="211"/>
        <end position="231"/>
    </location>
</feature>
<gene>
    <name evidence="9" type="ORF">GCM10011378_26350</name>
</gene>
<dbReference type="PANTHER" id="PTHR23522:SF4">
    <property type="entry name" value="NUCLEOSIDE PERMEASE NUPG-RELATED"/>
    <property type="match status" value="1"/>
</dbReference>
<dbReference type="Pfam" id="PF03825">
    <property type="entry name" value="Nuc_H_symport"/>
    <property type="match status" value="1"/>
</dbReference>
<dbReference type="PANTHER" id="PTHR23522">
    <property type="entry name" value="BLL5896 PROTEIN"/>
    <property type="match status" value="1"/>
</dbReference>
<evidence type="ECO:0000256" key="6">
    <source>
        <dbReference type="ARBA" id="ARBA00023136"/>
    </source>
</evidence>
<feature type="transmembrane region" description="Helical" evidence="7">
    <location>
        <begin position="274"/>
        <end position="292"/>
    </location>
</feature>
<feature type="transmembrane region" description="Helical" evidence="7">
    <location>
        <begin position="371"/>
        <end position="393"/>
    </location>
</feature>
<feature type="transmembrane region" description="Helical" evidence="7">
    <location>
        <begin position="159"/>
        <end position="180"/>
    </location>
</feature>
<dbReference type="EMBL" id="BMGS01000006">
    <property type="protein sequence ID" value="GGG48921.1"/>
    <property type="molecule type" value="Genomic_DNA"/>
</dbReference>
<feature type="transmembrane region" description="Helical" evidence="7">
    <location>
        <begin position="44"/>
        <end position="64"/>
    </location>
</feature>
<organism evidence="9 10">
    <name type="scientific">Hymenobacter glacieicola</name>
    <dbReference type="NCBI Taxonomy" id="1562124"/>
    <lineage>
        <taxon>Bacteria</taxon>
        <taxon>Pseudomonadati</taxon>
        <taxon>Bacteroidota</taxon>
        <taxon>Cytophagia</taxon>
        <taxon>Cytophagales</taxon>
        <taxon>Hymenobacteraceae</taxon>
        <taxon>Hymenobacter</taxon>
    </lineage>
</organism>